<keyword evidence="3" id="KW-1185">Reference proteome</keyword>
<keyword evidence="1" id="KW-0472">Membrane</keyword>
<keyword evidence="1" id="KW-0812">Transmembrane</keyword>
<accession>A0A916UKB0</accession>
<dbReference type="Proteomes" id="UP000641514">
    <property type="component" value="Unassembled WGS sequence"/>
</dbReference>
<name>A0A916UKB0_9ACTN</name>
<evidence type="ECO:0000313" key="3">
    <source>
        <dbReference type="Proteomes" id="UP000641514"/>
    </source>
</evidence>
<proteinExistence type="predicted"/>
<keyword evidence="1" id="KW-1133">Transmembrane helix</keyword>
<gene>
    <name evidence="2" type="ORF">GCM10011410_30600</name>
</gene>
<organism evidence="2 3">
    <name type="scientific">Hoyosella rhizosphaerae</name>
    <dbReference type="NCBI Taxonomy" id="1755582"/>
    <lineage>
        <taxon>Bacteria</taxon>
        <taxon>Bacillati</taxon>
        <taxon>Actinomycetota</taxon>
        <taxon>Actinomycetes</taxon>
        <taxon>Mycobacteriales</taxon>
        <taxon>Hoyosellaceae</taxon>
        <taxon>Hoyosella</taxon>
    </lineage>
</organism>
<feature type="transmembrane region" description="Helical" evidence="1">
    <location>
        <begin position="57"/>
        <end position="78"/>
    </location>
</feature>
<dbReference type="EMBL" id="BMJH01000004">
    <property type="protein sequence ID" value="GGC75175.1"/>
    <property type="molecule type" value="Genomic_DNA"/>
</dbReference>
<feature type="transmembrane region" description="Helical" evidence="1">
    <location>
        <begin position="12"/>
        <end position="33"/>
    </location>
</feature>
<reference evidence="2" key="1">
    <citation type="journal article" date="2014" name="Int. J. Syst. Evol. Microbiol.">
        <title>Complete genome sequence of Corynebacterium casei LMG S-19264T (=DSM 44701T), isolated from a smear-ripened cheese.</title>
        <authorList>
            <consortium name="US DOE Joint Genome Institute (JGI-PGF)"/>
            <person name="Walter F."/>
            <person name="Albersmeier A."/>
            <person name="Kalinowski J."/>
            <person name="Ruckert C."/>
        </authorList>
    </citation>
    <scope>NUCLEOTIDE SEQUENCE</scope>
    <source>
        <strain evidence="2">CGMCC 1.15478</strain>
    </source>
</reference>
<dbReference type="AlphaFoldDB" id="A0A916UKB0"/>
<evidence type="ECO:0000313" key="2">
    <source>
        <dbReference type="EMBL" id="GGC75175.1"/>
    </source>
</evidence>
<dbReference type="RefSeq" id="WP_188677148.1">
    <property type="nucleotide sequence ID" value="NZ_BMJH01000004.1"/>
</dbReference>
<comment type="caution">
    <text evidence="2">The sequence shown here is derived from an EMBL/GenBank/DDBJ whole genome shotgun (WGS) entry which is preliminary data.</text>
</comment>
<evidence type="ECO:0000256" key="1">
    <source>
        <dbReference type="SAM" id="Phobius"/>
    </source>
</evidence>
<evidence type="ECO:0008006" key="4">
    <source>
        <dbReference type="Google" id="ProtNLM"/>
    </source>
</evidence>
<reference evidence="2" key="2">
    <citation type="submission" date="2020-09" db="EMBL/GenBank/DDBJ databases">
        <authorList>
            <person name="Sun Q."/>
            <person name="Zhou Y."/>
        </authorList>
    </citation>
    <scope>NUCLEOTIDE SEQUENCE</scope>
    <source>
        <strain evidence="2">CGMCC 1.15478</strain>
    </source>
</reference>
<sequence length="192" mass="20094">MMSRTLATVDRIATLLLGVLLAASGGALIAWQLGHLDAVAPNRVDTTGLQDVADASWFPWASAATGLALGLIALGWLLKHFRRHHMTPVHLTAAEGSTGMFTIKPDTVASAAAESLAQTDGIASATGKALVDRGTPVILISCTIEPHADLDDVLTAAQNTCAQIQDAVGDPQQMVRIELDKVAKKDAARIVQ</sequence>
<protein>
    <recommendedName>
        <fullName evidence="4">Alkaline shock response membrane anchor protein AmaP</fullName>
    </recommendedName>
</protein>